<dbReference type="InParanoid" id="A0A1I2DYP8"/>
<keyword evidence="2" id="KW-1185">Reference proteome</keyword>
<name>A0A1I2DYP8_9BACT</name>
<sequence>MKKQHQSNIHTAQLQARISVLEAMLLEKEAVISKKETVISEKGSLIEKLNQDVEYLAFQNDQMRRLIFGSKRERFIPEVHPDQLTLSFEEEVAAVSKTIKEEQ</sequence>
<organism evidence="1 2">
    <name type="scientific">Thermophagus xiamenensis</name>
    <dbReference type="NCBI Taxonomy" id="385682"/>
    <lineage>
        <taxon>Bacteria</taxon>
        <taxon>Pseudomonadati</taxon>
        <taxon>Bacteroidota</taxon>
        <taxon>Bacteroidia</taxon>
        <taxon>Marinilabiliales</taxon>
        <taxon>Marinilabiliaceae</taxon>
        <taxon>Thermophagus</taxon>
    </lineage>
</organism>
<reference evidence="1 2" key="1">
    <citation type="submission" date="2016-10" db="EMBL/GenBank/DDBJ databases">
        <authorList>
            <person name="de Groot N.N."/>
        </authorList>
    </citation>
    <scope>NUCLEOTIDE SEQUENCE [LARGE SCALE GENOMIC DNA]</scope>
    <source>
        <strain evidence="1 2">DSM 19012</strain>
    </source>
</reference>
<protein>
    <recommendedName>
        <fullName evidence="3">Transposase C of IS166 homeodomain-containing protein</fullName>
    </recommendedName>
</protein>
<evidence type="ECO:0000313" key="2">
    <source>
        <dbReference type="Proteomes" id="UP000181976"/>
    </source>
</evidence>
<proteinExistence type="predicted"/>
<dbReference type="EMBL" id="FONA01000020">
    <property type="protein sequence ID" value="SFE85401.1"/>
    <property type="molecule type" value="Genomic_DNA"/>
</dbReference>
<evidence type="ECO:0000313" key="1">
    <source>
        <dbReference type="EMBL" id="SFE85401.1"/>
    </source>
</evidence>
<dbReference type="STRING" id="385682.SAMN05444380_12071"/>
<dbReference type="Proteomes" id="UP000181976">
    <property type="component" value="Unassembled WGS sequence"/>
</dbReference>
<dbReference type="eggNOG" id="ENOG5033A3Q">
    <property type="taxonomic scope" value="Bacteria"/>
</dbReference>
<feature type="non-terminal residue" evidence="1">
    <location>
        <position position="103"/>
    </location>
</feature>
<dbReference type="AlphaFoldDB" id="A0A1I2DYP8"/>
<evidence type="ECO:0008006" key="3">
    <source>
        <dbReference type="Google" id="ProtNLM"/>
    </source>
</evidence>
<accession>A0A1I2DYP8</accession>
<gene>
    <name evidence="1" type="ORF">SAMN05444380_12071</name>
</gene>